<organism evidence="1 2">
    <name type="scientific">Rhododendron molle</name>
    <name type="common">Chinese azalea</name>
    <name type="synonym">Azalea mollis</name>
    <dbReference type="NCBI Taxonomy" id="49168"/>
    <lineage>
        <taxon>Eukaryota</taxon>
        <taxon>Viridiplantae</taxon>
        <taxon>Streptophyta</taxon>
        <taxon>Embryophyta</taxon>
        <taxon>Tracheophyta</taxon>
        <taxon>Spermatophyta</taxon>
        <taxon>Magnoliopsida</taxon>
        <taxon>eudicotyledons</taxon>
        <taxon>Gunneridae</taxon>
        <taxon>Pentapetalae</taxon>
        <taxon>asterids</taxon>
        <taxon>Ericales</taxon>
        <taxon>Ericaceae</taxon>
        <taxon>Ericoideae</taxon>
        <taxon>Rhodoreae</taxon>
        <taxon>Rhododendron</taxon>
    </lineage>
</organism>
<sequence>MASSHSQCLGNPPNLSLTSGIGSVQELGGLKAYVTGPQDSKLAILLISDVFDSTLVSQATYSLVFSVVEIADNSLHMNRKLADKVAANGFLVAVPDFFYGDPLDLGIPNVDWQSWLKVHGTDKGCEDAKPVISALRSKGVTSIGAAGFCWGGVVVVKLARSDDIQAGVVLHPGPITEDDINEVKVPIAILGAEIDNSSPPENVKHFGEILSAKSGVDSFVKIYPGVSHGWTVRYSDDDASAVKSAEEAHEDMLNWFTKYVK</sequence>
<dbReference type="Proteomes" id="UP001062846">
    <property type="component" value="Chromosome 4"/>
</dbReference>
<comment type="caution">
    <text evidence="1">The sequence shown here is derived from an EMBL/GenBank/DDBJ whole genome shotgun (WGS) entry which is preliminary data.</text>
</comment>
<proteinExistence type="predicted"/>
<gene>
    <name evidence="1" type="ORF">RHMOL_Rhmol04G0338500</name>
</gene>
<accession>A0ACC0P8U0</accession>
<protein>
    <submittedName>
        <fullName evidence="1">Uncharacterized protein</fullName>
    </submittedName>
</protein>
<evidence type="ECO:0000313" key="1">
    <source>
        <dbReference type="EMBL" id="KAI8561422.1"/>
    </source>
</evidence>
<reference evidence="1" key="1">
    <citation type="submission" date="2022-02" db="EMBL/GenBank/DDBJ databases">
        <title>Plant Genome Project.</title>
        <authorList>
            <person name="Zhang R.-G."/>
        </authorList>
    </citation>
    <scope>NUCLEOTIDE SEQUENCE</scope>
    <source>
        <strain evidence="1">AT1</strain>
    </source>
</reference>
<keyword evidence="2" id="KW-1185">Reference proteome</keyword>
<evidence type="ECO:0000313" key="2">
    <source>
        <dbReference type="Proteomes" id="UP001062846"/>
    </source>
</evidence>
<name>A0ACC0P8U0_RHOML</name>
<dbReference type="EMBL" id="CM046391">
    <property type="protein sequence ID" value="KAI8561422.1"/>
    <property type="molecule type" value="Genomic_DNA"/>
</dbReference>